<keyword evidence="1" id="KW-0472">Membrane</keyword>
<dbReference type="Proteomes" id="UP000221653">
    <property type="component" value="Unassembled WGS sequence"/>
</dbReference>
<evidence type="ECO:0000256" key="1">
    <source>
        <dbReference type="SAM" id="Phobius"/>
    </source>
</evidence>
<keyword evidence="1" id="KW-0812">Transmembrane</keyword>
<feature type="transmembrane region" description="Helical" evidence="1">
    <location>
        <begin position="94"/>
        <end position="115"/>
    </location>
</feature>
<gene>
    <name evidence="2" type="ORF">ATK06_1319</name>
</gene>
<feature type="transmembrane region" description="Helical" evidence="1">
    <location>
        <begin position="10"/>
        <end position="27"/>
    </location>
</feature>
<accession>A0A2A9DN84</accession>
<name>A0A2A9DN84_9CORY</name>
<keyword evidence="3" id="KW-1185">Reference proteome</keyword>
<dbReference type="EMBL" id="PDJF01000001">
    <property type="protein sequence ID" value="PFG28217.1"/>
    <property type="molecule type" value="Genomic_DNA"/>
</dbReference>
<sequence>MTKRTLYRQFSRPIALLWGLAAAVIYLSILHGYWYVGLILWVVLLAWSAKNMQSPYYTNEIPELRGWHKYLPVLIPSVMIFGVPLLRNLPGPDWLVTITLPALALVITTVVAYSINSASPRRDFPPLDPAEPSEEQLASAREHTPLLAALSDLEAIEPVRIRLWGLARSTGRDVEKLASDASAIAQAGLITLSTLDAGPRKKDWLVALSAHGLGALATLQNYDSQHNRT</sequence>
<dbReference type="RefSeq" id="WP_098389042.1">
    <property type="nucleotide sequence ID" value="NZ_LDYE01000005.1"/>
</dbReference>
<keyword evidence="1" id="KW-1133">Transmembrane helix</keyword>
<dbReference type="STRING" id="1724.GCA_001044175_01495"/>
<protein>
    <submittedName>
        <fullName evidence="2">Uncharacterized protein</fullName>
    </submittedName>
</protein>
<proteinExistence type="predicted"/>
<reference evidence="2 3" key="1">
    <citation type="submission" date="2017-10" db="EMBL/GenBank/DDBJ databases">
        <title>Sequencing the genomes of 1000 actinobacteria strains.</title>
        <authorList>
            <person name="Klenk H.-P."/>
        </authorList>
    </citation>
    <scope>NUCLEOTIDE SEQUENCE [LARGE SCALE GENOMIC DNA]</scope>
    <source>
        <strain evidence="2 3">DSM 20688</strain>
    </source>
</reference>
<evidence type="ECO:0000313" key="3">
    <source>
        <dbReference type="Proteomes" id="UP000221653"/>
    </source>
</evidence>
<comment type="caution">
    <text evidence="2">The sequence shown here is derived from an EMBL/GenBank/DDBJ whole genome shotgun (WGS) entry which is preliminary data.</text>
</comment>
<organism evidence="2 3">
    <name type="scientific">Corynebacterium renale</name>
    <dbReference type="NCBI Taxonomy" id="1724"/>
    <lineage>
        <taxon>Bacteria</taxon>
        <taxon>Bacillati</taxon>
        <taxon>Actinomycetota</taxon>
        <taxon>Actinomycetes</taxon>
        <taxon>Mycobacteriales</taxon>
        <taxon>Corynebacteriaceae</taxon>
        <taxon>Corynebacterium</taxon>
    </lineage>
</organism>
<dbReference type="AlphaFoldDB" id="A0A2A9DN84"/>
<evidence type="ECO:0000313" key="2">
    <source>
        <dbReference type="EMBL" id="PFG28217.1"/>
    </source>
</evidence>